<dbReference type="HOGENOM" id="CLU_2762100_0_0_1"/>
<accession>A0A0E0EI93</accession>
<dbReference type="AlphaFoldDB" id="A0A0E0EI93"/>
<dbReference type="Gramene" id="OMERI08G03840.1">
    <property type="protein sequence ID" value="OMERI08G03840.1"/>
    <property type="gene ID" value="OMERI08G03840"/>
</dbReference>
<dbReference type="Proteomes" id="UP000008021">
    <property type="component" value="Chromosome 8"/>
</dbReference>
<evidence type="ECO:0000313" key="2">
    <source>
        <dbReference type="Proteomes" id="UP000008021"/>
    </source>
</evidence>
<protein>
    <submittedName>
        <fullName evidence="1">Uncharacterized protein</fullName>
    </submittedName>
</protein>
<keyword evidence="2" id="KW-1185">Reference proteome</keyword>
<reference evidence="1" key="2">
    <citation type="submission" date="2018-05" db="EMBL/GenBank/DDBJ databases">
        <title>OmerRS3 (Oryza meridionalis Reference Sequence Version 3).</title>
        <authorList>
            <person name="Zhang J."/>
            <person name="Kudrna D."/>
            <person name="Lee S."/>
            <person name="Talag J."/>
            <person name="Welchert J."/>
            <person name="Wing R.A."/>
        </authorList>
    </citation>
    <scope>NUCLEOTIDE SEQUENCE [LARGE SCALE GENOMIC DNA]</scope>
    <source>
        <strain evidence="1">cv. OR44</strain>
    </source>
</reference>
<proteinExistence type="predicted"/>
<name>A0A0E0EI93_9ORYZ</name>
<dbReference type="EnsemblPlants" id="OMERI08G03840.1">
    <property type="protein sequence ID" value="OMERI08G03840.1"/>
    <property type="gene ID" value="OMERI08G03840"/>
</dbReference>
<reference evidence="1" key="1">
    <citation type="submission" date="2015-04" db="UniProtKB">
        <authorList>
            <consortium name="EnsemblPlants"/>
        </authorList>
    </citation>
    <scope>IDENTIFICATION</scope>
</reference>
<evidence type="ECO:0000313" key="1">
    <source>
        <dbReference type="EnsemblPlants" id="OMERI08G03840.1"/>
    </source>
</evidence>
<sequence length="70" mass="8283">MTLTTIYSNIPPQFKREQREQLDWKRNRQECSIRMIALCAIVDVAKTKGARKPWSRVREDTLETKMVTQS</sequence>
<organism evidence="1">
    <name type="scientific">Oryza meridionalis</name>
    <dbReference type="NCBI Taxonomy" id="40149"/>
    <lineage>
        <taxon>Eukaryota</taxon>
        <taxon>Viridiplantae</taxon>
        <taxon>Streptophyta</taxon>
        <taxon>Embryophyta</taxon>
        <taxon>Tracheophyta</taxon>
        <taxon>Spermatophyta</taxon>
        <taxon>Magnoliopsida</taxon>
        <taxon>Liliopsida</taxon>
        <taxon>Poales</taxon>
        <taxon>Poaceae</taxon>
        <taxon>BOP clade</taxon>
        <taxon>Oryzoideae</taxon>
        <taxon>Oryzeae</taxon>
        <taxon>Oryzinae</taxon>
        <taxon>Oryza</taxon>
    </lineage>
</organism>